<organism evidence="2 3">
    <name type="scientific">Citricoccus parietis</name>
    <dbReference type="NCBI Taxonomy" id="592307"/>
    <lineage>
        <taxon>Bacteria</taxon>
        <taxon>Bacillati</taxon>
        <taxon>Actinomycetota</taxon>
        <taxon>Actinomycetes</taxon>
        <taxon>Micrococcales</taxon>
        <taxon>Micrococcaceae</taxon>
        <taxon>Citricoccus</taxon>
    </lineage>
</organism>
<evidence type="ECO:0000313" key="3">
    <source>
        <dbReference type="Proteomes" id="UP001589575"/>
    </source>
</evidence>
<accession>A0ABV5FX05</accession>
<feature type="compositionally biased region" description="Low complexity" evidence="1">
    <location>
        <begin position="23"/>
        <end position="39"/>
    </location>
</feature>
<gene>
    <name evidence="2" type="ORF">ACFFX0_08430</name>
</gene>
<evidence type="ECO:0000313" key="2">
    <source>
        <dbReference type="EMBL" id="MFB9071219.1"/>
    </source>
</evidence>
<reference evidence="2 3" key="1">
    <citation type="submission" date="2024-09" db="EMBL/GenBank/DDBJ databases">
        <authorList>
            <person name="Sun Q."/>
            <person name="Mori K."/>
        </authorList>
    </citation>
    <scope>NUCLEOTIDE SEQUENCE [LARGE SCALE GENOMIC DNA]</scope>
    <source>
        <strain evidence="2 3">CCM 7609</strain>
    </source>
</reference>
<comment type="caution">
    <text evidence="2">The sequence shown here is derived from an EMBL/GenBank/DDBJ whole genome shotgun (WGS) entry which is preliminary data.</text>
</comment>
<feature type="compositionally biased region" description="Basic residues" evidence="1">
    <location>
        <begin position="40"/>
        <end position="52"/>
    </location>
</feature>
<name>A0ABV5FX05_9MICC</name>
<dbReference type="Proteomes" id="UP001589575">
    <property type="component" value="Unassembled WGS sequence"/>
</dbReference>
<evidence type="ECO:0000256" key="1">
    <source>
        <dbReference type="SAM" id="MobiDB-lite"/>
    </source>
</evidence>
<keyword evidence="3" id="KW-1185">Reference proteome</keyword>
<sequence length="52" mass="5806">MAISRPPSEVDGARPLRCRRLPCSRPSSRPSVFSRPSGRSLRRRRRGSSGGR</sequence>
<feature type="region of interest" description="Disordered" evidence="1">
    <location>
        <begin position="1"/>
        <end position="52"/>
    </location>
</feature>
<proteinExistence type="predicted"/>
<dbReference type="EMBL" id="JBHMFI010000001">
    <property type="protein sequence ID" value="MFB9071219.1"/>
    <property type="molecule type" value="Genomic_DNA"/>
</dbReference>
<protein>
    <submittedName>
        <fullName evidence="2">Uncharacterized protein</fullName>
    </submittedName>
</protein>